<comment type="caution">
    <text evidence="7">The sequence shown here is derived from an EMBL/GenBank/DDBJ whole genome shotgun (WGS) entry which is preliminary data.</text>
</comment>
<accession>A0ABU7T903</accession>
<feature type="transmembrane region" description="Helical" evidence="5">
    <location>
        <begin position="164"/>
        <end position="186"/>
    </location>
</feature>
<gene>
    <name evidence="7" type="ORF">MRSR164_09765</name>
</gene>
<feature type="transmembrane region" description="Helical" evidence="5">
    <location>
        <begin position="55"/>
        <end position="79"/>
    </location>
</feature>
<reference evidence="7 8" key="1">
    <citation type="journal article" date="2012" name="Genet. Mol. Biol.">
        <title>Analysis of 16S rRNA and mxaF genes revealing insights into Methylobacterium niche-specific plant association.</title>
        <authorList>
            <person name="Dourado M.N."/>
            <person name="Andreote F.D."/>
            <person name="Dini-Andreote F."/>
            <person name="Conti R."/>
            <person name="Araujo J.M."/>
            <person name="Araujo W.L."/>
        </authorList>
    </citation>
    <scope>NUCLEOTIDE SEQUENCE [LARGE SCALE GENOMIC DNA]</scope>
    <source>
        <strain evidence="7 8">SR1.6/4</strain>
    </source>
</reference>
<organism evidence="7 8">
    <name type="scientific">Methylobacterium radiotolerans</name>
    <dbReference type="NCBI Taxonomy" id="31998"/>
    <lineage>
        <taxon>Bacteria</taxon>
        <taxon>Pseudomonadati</taxon>
        <taxon>Pseudomonadota</taxon>
        <taxon>Alphaproteobacteria</taxon>
        <taxon>Hyphomicrobiales</taxon>
        <taxon>Methylobacteriaceae</taxon>
        <taxon>Methylobacterium</taxon>
    </lineage>
</organism>
<evidence type="ECO:0000313" key="7">
    <source>
        <dbReference type="EMBL" id="MEE7457054.1"/>
    </source>
</evidence>
<evidence type="ECO:0000259" key="6">
    <source>
        <dbReference type="Pfam" id="PF04932"/>
    </source>
</evidence>
<proteinExistence type="predicted"/>
<feature type="domain" description="O-antigen ligase-related" evidence="6">
    <location>
        <begin position="236"/>
        <end position="380"/>
    </location>
</feature>
<keyword evidence="3 5" id="KW-1133">Transmembrane helix</keyword>
<feature type="transmembrane region" description="Helical" evidence="5">
    <location>
        <begin position="85"/>
        <end position="106"/>
    </location>
</feature>
<dbReference type="InterPro" id="IPR007016">
    <property type="entry name" value="O-antigen_ligase-rel_domated"/>
</dbReference>
<feature type="transmembrane region" description="Helical" evidence="5">
    <location>
        <begin position="118"/>
        <end position="144"/>
    </location>
</feature>
<feature type="transmembrane region" description="Helical" evidence="5">
    <location>
        <begin position="364"/>
        <end position="386"/>
    </location>
</feature>
<dbReference type="Proteomes" id="UP001349262">
    <property type="component" value="Unassembled WGS sequence"/>
</dbReference>
<feature type="transmembrane region" description="Helical" evidence="5">
    <location>
        <begin position="433"/>
        <end position="450"/>
    </location>
</feature>
<dbReference type="PANTHER" id="PTHR37422:SF23">
    <property type="entry name" value="TEICHURONIC ACID BIOSYNTHESIS PROTEIN TUAE"/>
    <property type="match status" value="1"/>
</dbReference>
<keyword evidence="4 5" id="KW-0472">Membrane</keyword>
<dbReference type="InterPro" id="IPR051533">
    <property type="entry name" value="WaaL-like"/>
</dbReference>
<feature type="transmembrane region" description="Helical" evidence="5">
    <location>
        <begin position="274"/>
        <end position="295"/>
    </location>
</feature>
<feature type="transmembrane region" description="Helical" evidence="5">
    <location>
        <begin position="235"/>
        <end position="262"/>
    </location>
</feature>
<feature type="transmembrane region" description="Helical" evidence="5">
    <location>
        <begin position="23"/>
        <end position="43"/>
    </location>
</feature>
<sequence length="475" mass="51415">MAQVRAARARAYVRGTRPCSDSATMPTALLLAAGLGLFVPFVIWVRGGDVLGKRLWILFGLLPFLQPALPQLDFALLSWGADWPGLVSGIEVTAFDLLVLAIYFGLNKPRLPSFYSAVLALYFVAVLLSLLQAAAPTAAFFYFWQICRAGLLLVVVARVSSDPVILRYILTGLALGVVLEGFATAYQRFGLGTVQTSGTFGHQNTLGLVLHFAVLPQVALLLSGRRDWGTVLVPLAGIAAVVLTTSRAALLFAAIGMVLIYILSSLRRVSAHKILIGAAGFLILAAFSPLAVSSFEKRFEANPLNEEEYDERAAFERAATAILLDKPLGVGANHYVYIAKNFGYSDEAGVIANEGNRNNLVHNAYLLAASETGWPGLVGLFLLLAYPLVRAFRVGWPRRTGPEGDLLIGLGLGLLMVCLHSTLEYILLLRDSLYLLAVVIGMILGLAHTVERRARRPEPRPAPLPARREFLVPAE</sequence>
<feature type="transmembrane region" description="Helical" evidence="5">
    <location>
        <begin position="206"/>
        <end position="223"/>
    </location>
</feature>
<evidence type="ECO:0000256" key="4">
    <source>
        <dbReference type="ARBA" id="ARBA00023136"/>
    </source>
</evidence>
<evidence type="ECO:0000256" key="2">
    <source>
        <dbReference type="ARBA" id="ARBA00022692"/>
    </source>
</evidence>
<feature type="transmembrane region" description="Helical" evidence="5">
    <location>
        <begin position="406"/>
        <end position="427"/>
    </location>
</feature>
<evidence type="ECO:0000313" key="8">
    <source>
        <dbReference type="Proteomes" id="UP001349262"/>
    </source>
</evidence>
<comment type="subcellular location">
    <subcellularLocation>
        <location evidence="1">Membrane</location>
        <topology evidence="1">Multi-pass membrane protein</topology>
    </subcellularLocation>
</comment>
<evidence type="ECO:0000256" key="5">
    <source>
        <dbReference type="SAM" id="Phobius"/>
    </source>
</evidence>
<evidence type="ECO:0000256" key="1">
    <source>
        <dbReference type="ARBA" id="ARBA00004141"/>
    </source>
</evidence>
<keyword evidence="8" id="KW-1185">Reference proteome</keyword>
<evidence type="ECO:0000256" key="3">
    <source>
        <dbReference type="ARBA" id="ARBA00022989"/>
    </source>
</evidence>
<name>A0ABU7T903_9HYPH</name>
<protein>
    <recommendedName>
        <fullName evidence="6">O-antigen ligase-related domain-containing protein</fullName>
    </recommendedName>
</protein>
<dbReference type="EMBL" id="MLBY01000004">
    <property type="protein sequence ID" value="MEE7457054.1"/>
    <property type="molecule type" value="Genomic_DNA"/>
</dbReference>
<keyword evidence="2 5" id="KW-0812">Transmembrane</keyword>
<dbReference type="Pfam" id="PF04932">
    <property type="entry name" value="Wzy_C"/>
    <property type="match status" value="1"/>
</dbReference>
<dbReference type="PANTHER" id="PTHR37422">
    <property type="entry name" value="TEICHURONIC ACID BIOSYNTHESIS PROTEIN TUAE"/>
    <property type="match status" value="1"/>
</dbReference>